<keyword evidence="1" id="KW-0507">mRNA processing</keyword>
<feature type="region of interest" description="Disordered" evidence="3">
    <location>
        <begin position="343"/>
        <end position="390"/>
    </location>
</feature>
<evidence type="ECO:0000313" key="5">
    <source>
        <dbReference type="EMBL" id="THG00114.1"/>
    </source>
</evidence>
<dbReference type="SMART" id="SM01141">
    <property type="entry name" value="DRY_EERY"/>
    <property type="match status" value="1"/>
</dbReference>
<feature type="compositionally biased region" description="Basic and acidic residues" evidence="3">
    <location>
        <begin position="381"/>
        <end position="390"/>
    </location>
</feature>
<dbReference type="Pfam" id="PF09750">
    <property type="entry name" value="DRY_EERY"/>
    <property type="match status" value="1"/>
</dbReference>
<feature type="region of interest" description="Disordered" evidence="3">
    <location>
        <begin position="184"/>
        <end position="274"/>
    </location>
</feature>
<proteinExistence type="predicted"/>
<dbReference type="EMBL" id="SDRB02011796">
    <property type="protein sequence ID" value="THG00114.1"/>
    <property type="molecule type" value="Genomic_DNA"/>
</dbReference>
<dbReference type="STRING" id="542762.A0A4S4DD81"/>
<evidence type="ECO:0000256" key="2">
    <source>
        <dbReference type="ARBA" id="ARBA00023187"/>
    </source>
</evidence>
<evidence type="ECO:0000259" key="4">
    <source>
        <dbReference type="SMART" id="SM01141"/>
    </source>
</evidence>
<dbReference type="GO" id="GO:0008380">
    <property type="term" value="P:RNA splicing"/>
    <property type="evidence" value="ECO:0007669"/>
    <property type="project" value="UniProtKB-KW"/>
</dbReference>
<protein>
    <recommendedName>
        <fullName evidence="4">Suppressor of white apricot N-terminal domain-containing protein</fullName>
    </recommendedName>
</protein>
<accession>A0A4S4DD81</accession>
<sequence length="770" mass="86473">MWHEARRSEKKVHELMDAARKRGQRRAVYLAKRRGDPLQSIQVIGSRSRMYRDDSLYQATQDHQGLIPWNGKQDILIDRFDGRALLDFVRDSSSRRFHAPEKTQEEEELEEFVNFERYRDLIKHQRRGFTDEEGLQHVDHEIEAKIATPFGSDRSHPAQAPASKGTYSQRYGWLVYMDKKAKEEERRQKEVVKGDPSIRKLSRKERRKASQIERERERDAAQITGTLGIRHDPYRESRRSPTYEAYSRFRRSRSRSYSPSHSRRSARGVHADDGYQSKSKAKIEYITEFGGFADGDERKLEGFSPPLLSSIMLPEAKFYGLEFVRLRPSSGRILEALHIDPASSLSHDKDKNTKVSKPQVSTSSALAKLSKPTSSGALSKQGEKKETPQERLKRIMSRQLNKQKNRSIGGLKNLQKQADLIDIGVAAAAEATVDLPQEDIGTAKVQVEAGVLEDVISVLVLVHCPTLTLPPTHLLTLVLSHALALPLPVAVQGIDKDIVAGRVAVSITSGNLLSEIRKYNNERHQQQPAATSHVTVEMFSGGRDVPRRRILFLGGRYFEIEKTQIEPTEDGCIKGATDGECGGTPGWVKGDVMVKEGAEGGWFQKLDKAVVGTLWLSLIGCIDGGNCLGKWRFLVLEASFTYSSSGRGKRWEAEVVVHQRWTIASHDLVLNWWSSDSLCTDGKEGERLGRKDDSEIGMDYGAAVGQWIDESEKLPLVLHPLAIERGEFNAAEYGTDREITITGFVGEKPPGSGEVSDWVLLGYHLLGMRI</sequence>
<feature type="compositionally biased region" description="Basic and acidic residues" evidence="3">
    <location>
        <begin position="229"/>
        <end position="241"/>
    </location>
</feature>
<dbReference type="Proteomes" id="UP000306102">
    <property type="component" value="Unassembled WGS sequence"/>
</dbReference>
<feature type="compositionally biased region" description="Polar residues" evidence="3">
    <location>
        <begin position="355"/>
        <end position="378"/>
    </location>
</feature>
<evidence type="ECO:0000256" key="3">
    <source>
        <dbReference type="SAM" id="MobiDB-lite"/>
    </source>
</evidence>
<feature type="compositionally biased region" description="Basic and acidic residues" evidence="3">
    <location>
        <begin position="208"/>
        <end position="220"/>
    </location>
</feature>
<feature type="compositionally biased region" description="Basic and acidic residues" evidence="3">
    <location>
        <begin position="184"/>
        <end position="198"/>
    </location>
</feature>
<comment type="caution">
    <text evidence="5">The sequence shown here is derived from an EMBL/GenBank/DDBJ whole genome shotgun (WGS) entry which is preliminary data.</text>
</comment>
<dbReference type="GO" id="GO:0006397">
    <property type="term" value="P:mRNA processing"/>
    <property type="evidence" value="ECO:0007669"/>
    <property type="project" value="UniProtKB-KW"/>
</dbReference>
<dbReference type="InterPro" id="IPR040397">
    <property type="entry name" value="SWAP"/>
</dbReference>
<dbReference type="AlphaFoldDB" id="A0A4S4DD81"/>
<evidence type="ECO:0000313" key="6">
    <source>
        <dbReference type="Proteomes" id="UP000306102"/>
    </source>
</evidence>
<dbReference type="PANTHER" id="PTHR13161">
    <property type="entry name" value="SPLICING FACTOR SUPPRESSOR OF WHITE APRICOT"/>
    <property type="match status" value="1"/>
</dbReference>
<organism evidence="5 6">
    <name type="scientific">Camellia sinensis var. sinensis</name>
    <name type="common">China tea</name>
    <dbReference type="NCBI Taxonomy" id="542762"/>
    <lineage>
        <taxon>Eukaryota</taxon>
        <taxon>Viridiplantae</taxon>
        <taxon>Streptophyta</taxon>
        <taxon>Embryophyta</taxon>
        <taxon>Tracheophyta</taxon>
        <taxon>Spermatophyta</taxon>
        <taxon>Magnoliopsida</taxon>
        <taxon>eudicotyledons</taxon>
        <taxon>Gunneridae</taxon>
        <taxon>Pentapetalae</taxon>
        <taxon>asterids</taxon>
        <taxon>Ericales</taxon>
        <taxon>Theaceae</taxon>
        <taxon>Camellia</taxon>
    </lineage>
</organism>
<evidence type="ECO:0000256" key="1">
    <source>
        <dbReference type="ARBA" id="ARBA00022664"/>
    </source>
</evidence>
<keyword evidence="6" id="KW-1185">Reference proteome</keyword>
<dbReference type="InterPro" id="IPR019147">
    <property type="entry name" value="SWAP_N_domain"/>
</dbReference>
<feature type="domain" description="Suppressor of white apricot N-terminal" evidence="4">
    <location>
        <begin position="39"/>
        <end position="175"/>
    </location>
</feature>
<keyword evidence="2" id="KW-0508">mRNA splicing</keyword>
<gene>
    <name evidence="5" type="ORF">TEA_012410</name>
</gene>
<reference evidence="5 6" key="1">
    <citation type="journal article" date="2018" name="Proc. Natl. Acad. Sci. U.S.A.">
        <title>Draft genome sequence of Camellia sinensis var. sinensis provides insights into the evolution of the tea genome and tea quality.</title>
        <authorList>
            <person name="Wei C."/>
            <person name="Yang H."/>
            <person name="Wang S."/>
            <person name="Zhao J."/>
            <person name="Liu C."/>
            <person name="Gao L."/>
            <person name="Xia E."/>
            <person name="Lu Y."/>
            <person name="Tai Y."/>
            <person name="She G."/>
            <person name="Sun J."/>
            <person name="Cao H."/>
            <person name="Tong W."/>
            <person name="Gao Q."/>
            <person name="Li Y."/>
            <person name="Deng W."/>
            <person name="Jiang X."/>
            <person name="Wang W."/>
            <person name="Chen Q."/>
            <person name="Zhang S."/>
            <person name="Li H."/>
            <person name="Wu J."/>
            <person name="Wang P."/>
            <person name="Li P."/>
            <person name="Shi C."/>
            <person name="Zheng F."/>
            <person name="Jian J."/>
            <person name="Huang B."/>
            <person name="Shan D."/>
            <person name="Shi M."/>
            <person name="Fang C."/>
            <person name="Yue Y."/>
            <person name="Li F."/>
            <person name="Li D."/>
            <person name="Wei S."/>
            <person name="Han B."/>
            <person name="Jiang C."/>
            <person name="Yin Y."/>
            <person name="Xia T."/>
            <person name="Zhang Z."/>
            <person name="Bennetzen J.L."/>
            <person name="Zhao S."/>
            <person name="Wan X."/>
        </authorList>
    </citation>
    <scope>NUCLEOTIDE SEQUENCE [LARGE SCALE GENOMIC DNA]</scope>
    <source>
        <strain evidence="6">cv. Shuchazao</strain>
        <tissue evidence="5">Leaf</tissue>
    </source>
</reference>
<dbReference type="PANTHER" id="PTHR13161:SF4">
    <property type="entry name" value="CLK4-ASSOCIATING SERINE_ARGININE RICH PROTEIN"/>
    <property type="match status" value="1"/>
</dbReference>
<name>A0A4S4DD81_CAMSN</name>